<dbReference type="FunFam" id="3.90.190.10:FF:000006">
    <property type="entry name" value="Dual specificity protein phosphatase CDC14B"/>
    <property type="match status" value="1"/>
</dbReference>
<dbReference type="PROSITE" id="PS00383">
    <property type="entry name" value="TYR_PHOSPHATASE_1"/>
    <property type="match status" value="1"/>
</dbReference>
<evidence type="ECO:0000259" key="7">
    <source>
        <dbReference type="PROSITE" id="PS50054"/>
    </source>
</evidence>
<accession>A0A6T8K5R1</accession>
<dbReference type="InterPro" id="IPR000340">
    <property type="entry name" value="Dual-sp_phosphatase_cat-dom"/>
</dbReference>
<proteinExistence type="inferred from homology"/>
<evidence type="ECO:0000256" key="5">
    <source>
        <dbReference type="ARBA" id="ARBA00022912"/>
    </source>
</evidence>
<evidence type="ECO:0000256" key="2">
    <source>
        <dbReference type="ARBA" id="ARBA00013064"/>
    </source>
</evidence>
<dbReference type="PROSITE" id="PS50056">
    <property type="entry name" value="TYR_PHOSPHATASE_2"/>
    <property type="match status" value="1"/>
</dbReference>
<dbReference type="GO" id="GO:0051301">
    <property type="term" value="P:cell division"/>
    <property type="evidence" value="ECO:0007669"/>
    <property type="project" value="UniProtKB-KW"/>
</dbReference>
<dbReference type="CDD" id="cd17657">
    <property type="entry name" value="CDC14_N"/>
    <property type="match status" value="1"/>
</dbReference>
<keyword evidence="5" id="KW-0904">Protein phosphatase</keyword>
<dbReference type="SMART" id="SM00195">
    <property type="entry name" value="DSPc"/>
    <property type="match status" value="1"/>
</dbReference>
<reference evidence="9" key="1">
    <citation type="submission" date="2021-01" db="EMBL/GenBank/DDBJ databases">
        <authorList>
            <person name="Corre E."/>
            <person name="Pelletier E."/>
            <person name="Niang G."/>
            <person name="Scheremetjew M."/>
            <person name="Finn R."/>
            <person name="Kale V."/>
            <person name="Holt S."/>
            <person name="Cochrane G."/>
            <person name="Meng A."/>
            <person name="Brown T."/>
            <person name="Cohen L."/>
        </authorList>
    </citation>
    <scope>NUCLEOTIDE SEQUENCE</scope>
    <source>
        <strain evidence="9">CCMP441</strain>
    </source>
</reference>
<dbReference type="AlphaFoldDB" id="A0A6T8K5R1"/>
<evidence type="ECO:0000256" key="3">
    <source>
        <dbReference type="ARBA" id="ARBA00022618"/>
    </source>
</evidence>
<evidence type="ECO:0000259" key="8">
    <source>
        <dbReference type="PROSITE" id="PS50056"/>
    </source>
</evidence>
<comment type="similarity">
    <text evidence="1">Belongs to the protein-tyrosine phosphatase family. Non-receptor class CDC14 subfamily.</text>
</comment>
<dbReference type="InterPro" id="IPR029260">
    <property type="entry name" value="DSPn"/>
</dbReference>
<organism evidence="9">
    <name type="scientific">Hemiselmis andersenii</name>
    <name type="common">Cryptophyte alga</name>
    <dbReference type="NCBI Taxonomy" id="464988"/>
    <lineage>
        <taxon>Eukaryota</taxon>
        <taxon>Cryptophyceae</taxon>
        <taxon>Cryptomonadales</taxon>
        <taxon>Hemiselmidaceae</taxon>
        <taxon>Hemiselmis</taxon>
    </lineage>
</organism>
<dbReference type="InterPro" id="IPR029021">
    <property type="entry name" value="Prot-tyrosine_phosphatase-like"/>
</dbReference>
<dbReference type="EC" id="3.1.3.48" evidence="2"/>
<feature type="domain" description="Tyrosine-protein phosphatase" evidence="7">
    <location>
        <begin position="212"/>
        <end position="357"/>
    </location>
</feature>
<dbReference type="PANTHER" id="PTHR23339">
    <property type="entry name" value="TYROSINE SPECIFIC PROTEIN PHOSPHATASE AND DUAL SPECIFICITY PROTEIN PHOSPHATASE"/>
    <property type="match status" value="1"/>
</dbReference>
<dbReference type="InterPro" id="IPR000387">
    <property type="entry name" value="Tyr_Pase_dom"/>
</dbReference>
<dbReference type="PROSITE" id="PS50054">
    <property type="entry name" value="TYR_PHOSPHATASE_DUAL"/>
    <property type="match status" value="1"/>
</dbReference>
<name>A0A6T8K5R1_HEMAN</name>
<keyword evidence="3" id="KW-0132">Cell division</keyword>
<dbReference type="Gene3D" id="3.90.190.10">
    <property type="entry name" value="Protein tyrosine phosphatase superfamily"/>
    <property type="match status" value="2"/>
</dbReference>
<dbReference type="InterPro" id="IPR020422">
    <property type="entry name" value="TYR_PHOSPHATASE_DUAL_dom"/>
</dbReference>
<dbReference type="Pfam" id="PF00782">
    <property type="entry name" value="DSPc"/>
    <property type="match status" value="1"/>
</dbReference>
<dbReference type="SUPFAM" id="SSF52799">
    <property type="entry name" value="(Phosphotyrosine protein) phosphatases II"/>
    <property type="match status" value="2"/>
</dbReference>
<evidence type="ECO:0000313" key="9">
    <source>
        <dbReference type="EMBL" id="CAD8742847.1"/>
    </source>
</evidence>
<evidence type="ECO:0000256" key="1">
    <source>
        <dbReference type="ARBA" id="ARBA00007315"/>
    </source>
</evidence>
<dbReference type="InterPro" id="IPR050561">
    <property type="entry name" value="PTP"/>
</dbReference>
<dbReference type="SMART" id="SM00404">
    <property type="entry name" value="PTPc_motif"/>
    <property type="match status" value="1"/>
</dbReference>
<dbReference type="EMBL" id="HBFK01015247">
    <property type="protein sequence ID" value="CAD8742847.1"/>
    <property type="molecule type" value="Transcribed_RNA"/>
</dbReference>
<keyword evidence="4" id="KW-0378">Hydrolase</keyword>
<keyword evidence="6" id="KW-0131">Cell cycle</keyword>
<protein>
    <recommendedName>
        <fullName evidence="2">protein-tyrosine-phosphatase</fullName>
        <ecNumber evidence="2">3.1.3.48</ecNumber>
    </recommendedName>
</protein>
<dbReference type="GO" id="GO:0004725">
    <property type="term" value="F:protein tyrosine phosphatase activity"/>
    <property type="evidence" value="ECO:0007669"/>
    <property type="project" value="UniProtKB-EC"/>
</dbReference>
<dbReference type="InterPro" id="IPR003595">
    <property type="entry name" value="Tyr_Pase_cat"/>
</dbReference>
<evidence type="ECO:0000256" key="6">
    <source>
        <dbReference type="ARBA" id="ARBA00023306"/>
    </source>
</evidence>
<sequence>MPNERDQDDKASRLCDDEASAPLSGRIFPTCHSRVSYCAFSDEGAIRKAIEKDPELFYFSSAIPENYIPFCLDNGPIHMPHLVRFCHEFASRLHHKNLQTRKLVFYSYEDNHMINSVFLFTSYMVLVEGYSVRDAWAPFESIPGLPSLLFHDATNTRHQTFRLTIPDVLNGLVKAFDLAWYTLGGFDVDVYDALYEKETHDMCLVTPRFVAFATPKDQPDEYSFARRPKDHVDIFRALQVTDVVRLSEGWRYDEAVFPDNGFGYHVLEFEDCTCPSPKVVQEFLDVVDRAGSGVVAVHCLAGIGRTGTLIACHMIKNDGFTAAEAIGFLRVMRPGSVIAQQQHFLEKIEKATWRGNLPEWHVEAPKPLVANTVLTSGRSHSVLEDRCMENLTVSDSKGVECMPSANSMARDVEKGQAQRSRHSMFSLVEHDECAVG</sequence>
<evidence type="ECO:0000256" key="4">
    <source>
        <dbReference type="ARBA" id="ARBA00022801"/>
    </source>
</evidence>
<gene>
    <name evidence="9" type="ORF">HAND1043_LOCUS9341</name>
</gene>
<dbReference type="InterPro" id="IPR016130">
    <property type="entry name" value="Tyr_Pase_AS"/>
</dbReference>
<dbReference type="Pfam" id="PF14671">
    <property type="entry name" value="DSPn"/>
    <property type="match status" value="1"/>
</dbReference>
<feature type="domain" description="Tyrosine specific protein phosphatases" evidence="8">
    <location>
        <begin position="281"/>
        <end position="344"/>
    </location>
</feature>